<sequence>MQHALVECAREEIIQEVSASPFVGILVDETVNVNIKKKFIFIRYMKDGKAASQLIGNFDVPDGTAETITNKITCVLQQRNIPIAKVVGFGSDGAAVMTRRVLGFSTCLEQLNPRMTSVYCTAHRVALASSGAAAKVNTIKQYRQTVNTVFNYFKYSACHYERLQELNRILGEGDFRSLKEPCSVRWLSLSRAVYCSSVKMHGPM</sequence>
<gene>
    <name evidence="1" type="ORF">EOD39_3616</name>
</gene>
<dbReference type="InterPro" id="IPR012337">
    <property type="entry name" value="RNaseH-like_sf"/>
</dbReference>
<dbReference type="PANTHER" id="PTHR46880:SF5">
    <property type="entry name" value="DUF4371 DOMAIN-CONTAINING PROTEIN"/>
    <property type="match status" value="1"/>
</dbReference>
<name>A0A444UM34_ACIRT</name>
<reference evidence="1 2" key="1">
    <citation type="submission" date="2019-01" db="EMBL/GenBank/DDBJ databases">
        <title>Draft Genome and Complete Hox-Cluster Characterization of the Sterlet Sturgeon (Acipenser ruthenus).</title>
        <authorList>
            <person name="Wei Q."/>
        </authorList>
    </citation>
    <scope>NUCLEOTIDE SEQUENCE [LARGE SCALE GENOMIC DNA]</scope>
    <source>
        <strain evidence="1">WHYD16114868_AA</strain>
        <tissue evidence="1">Blood</tissue>
    </source>
</reference>
<organism evidence="1 2">
    <name type="scientific">Acipenser ruthenus</name>
    <name type="common">Sterlet sturgeon</name>
    <dbReference type="NCBI Taxonomy" id="7906"/>
    <lineage>
        <taxon>Eukaryota</taxon>
        <taxon>Metazoa</taxon>
        <taxon>Chordata</taxon>
        <taxon>Craniata</taxon>
        <taxon>Vertebrata</taxon>
        <taxon>Euteleostomi</taxon>
        <taxon>Actinopterygii</taxon>
        <taxon>Chondrostei</taxon>
        <taxon>Acipenseriformes</taxon>
        <taxon>Acipenseridae</taxon>
        <taxon>Acipenser</taxon>
    </lineage>
</organism>
<accession>A0A444UM34</accession>
<proteinExistence type="predicted"/>
<evidence type="ECO:0000313" key="1">
    <source>
        <dbReference type="EMBL" id="RXM36252.1"/>
    </source>
</evidence>
<dbReference type="Proteomes" id="UP000289886">
    <property type="component" value="Unassembled WGS sequence"/>
</dbReference>
<evidence type="ECO:0000313" key="2">
    <source>
        <dbReference type="Proteomes" id="UP000289886"/>
    </source>
</evidence>
<dbReference type="PANTHER" id="PTHR46880">
    <property type="entry name" value="RAS-ASSOCIATING DOMAIN-CONTAINING PROTEIN"/>
    <property type="match status" value="1"/>
</dbReference>
<dbReference type="AlphaFoldDB" id="A0A444UM34"/>
<dbReference type="SUPFAM" id="SSF53098">
    <property type="entry name" value="Ribonuclease H-like"/>
    <property type="match status" value="1"/>
</dbReference>
<keyword evidence="2" id="KW-1185">Reference proteome</keyword>
<protein>
    <submittedName>
        <fullName evidence="1">Zinc finger protein 862</fullName>
    </submittedName>
</protein>
<comment type="caution">
    <text evidence="1">The sequence shown here is derived from an EMBL/GenBank/DDBJ whole genome shotgun (WGS) entry which is preliminary data.</text>
</comment>
<dbReference type="EMBL" id="SCEB01214278">
    <property type="protein sequence ID" value="RXM36252.1"/>
    <property type="molecule type" value="Genomic_DNA"/>
</dbReference>